<evidence type="ECO:0000313" key="1">
    <source>
        <dbReference type="EMBL" id="GAI66649.1"/>
    </source>
</evidence>
<organism evidence="1">
    <name type="scientific">marine sediment metagenome</name>
    <dbReference type="NCBI Taxonomy" id="412755"/>
    <lineage>
        <taxon>unclassified sequences</taxon>
        <taxon>metagenomes</taxon>
        <taxon>ecological metagenomes</taxon>
    </lineage>
</organism>
<dbReference type="AlphaFoldDB" id="X1SFU7"/>
<proteinExistence type="predicted"/>
<name>X1SFU7_9ZZZZ</name>
<reference evidence="1" key="1">
    <citation type="journal article" date="2014" name="Front. Microbiol.">
        <title>High frequency of phylogenetically diverse reductive dehalogenase-homologous genes in deep subseafloor sedimentary metagenomes.</title>
        <authorList>
            <person name="Kawai M."/>
            <person name="Futagami T."/>
            <person name="Toyoda A."/>
            <person name="Takaki Y."/>
            <person name="Nishi S."/>
            <person name="Hori S."/>
            <person name="Arai W."/>
            <person name="Tsubouchi T."/>
            <person name="Morono Y."/>
            <person name="Uchiyama I."/>
            <person name="Ito T."/>
            <person name="Fujiyama A."/>
            <person name="Inagaki F."/>
            <person name="Takami H."/>
        </authorList>
    </citation>
    <scope>NUCLEOTIDE SEQUENCE</scope>
    <source>
        <strain evidence="1">Expedition CK06-06</strain>
    </source>
</reference>
<sequence length="56" mass="6180">FHLSNQHFLSRPPIEDAHFVSAEAESGTRGIQSYIAASDNSHTAPNSDWLANFHIS</sequence>
<comment type="caution">
    <text evidence="1">The sequence shown here is derived from an EMBL/GenBank/DDBJ whole genome shotgun (WGS) entry which is preliminary data.</text>
</comment>
<dbReference type="EMBL" id="BARV01045197">
    <property type="protein sequence ID" value="GAI66649.1"/>
    <property type="molecule type" value="Genomic_DNA"/>
</dbReference>
<protein>
    <submittedName>
        <fullName evidence="1">Uncharacterized protein</fullName>
    </submittedName>
</protein>
<feature type="non-terminal residue" evidence="1">
    <location>
        <position position="1"/>
    </location>
</feature>
<accession>X1SFU7</accession>
<gene>
    <name evidence="1" type="ORF">S06H3_66379</name>
</gene>